<evidence type="ECO:0000313" key="1">
    <source>
        <dbReference type="EMBL" id="XBP72411.1"/>
    </source>
</evidence>
<sequence>MSARLACPPAPGSLEAFAVQFDPLFQTLAQRQGFRTYLTGLLLPRDRSKTLTALVGAEPLVQAQIAEVQRLQFLGSLTNNFFN</sequence>
<protein>
    <recommendedName>
        <fullName evidence="2">Transposase</fullName>
    </recommendedName>
</protein>
<name>A0AAU7LXT2_9BURK</name>
<geneLocation type="plasmid" evidence="1">
    <name>p1</name>
</geneLocation>
<proteinExistence type="predicted"/>
<reference evidence="1" key="1">
    <citation type="submission" date="2024-05" db="EMBL/GenBank/DDBJ databases">
        <authorList>
            <person name="Bunk B."/>
            <person name="Swiderski J."/>
            <person name="Sproer C."/>
            <person name="Thiel V."/>
        </authorList>
    </citation>
    <scope>NUCLEOTIDE SEQUENCE</scope>
    <source>
        <strain evidence="1">DSM 17735</strain>
        <plasmid evidence="1">p1</plasmid>
    </source>
</reference>
<accession>A0AAU7LXT2</accession>
<gene>
    <name evidence="1" type="ORF">ABLV49_22065</name>
</gene>
<dbReference type="EMBL" id="CP157676">
    <property type="protein sequence ID" value="XBP72411.1"/>
    <property type="molecule type" value="Genomic_DNA"/>
</dbReference>
<keyword evidence="1" id="KW-0614">Plasmid</keyword>
<dbReference type="RefSeq" id="WP_349281960.1">
    <property type="nucleotide sequence ID" value="NZ_CBCSCU010000099.1"/>
</dbReference>
<evidence type="ECO:0008006" key="2">
    <source>
        <dbReference type="Google" id="ProtNLM"/>
    </source>
</evidence>
<organism evidence="1">
    <name type="scientific">Polaromonas hydrogenivorans</name>
    <dbReference type="NCBI Taxonomy" id="335476"/>
    <lineage>
        <taxon>Bacteria</taxon>
        <taxon>Pseudomonadati</taxon>
        <taxon>Pseudomonadota</taxon>
        <taxon>Betaproteobacteria</taxon>
        <taxon>Burkholderiales</taxon>
        <taxon>Comamonadaceae</taxon>
        <taxon>Polaromonas</taxon>
    </lineage>
</organism>
<dbReference type="AlphaFoldDB" id="A0AAU7LXT2"/>